<dbReference type="AlphaFoldDB" id="A0A9I9CIF8"/>
<organism evidence="2">
    <name type="scientific">Cucumis melo</name>
    <name type="common">Muskmelon</name>
    <dbReference type="NCBI Taxonomy" id="3656"/>
    <lineage>
        <taxon>Eukaryota</taxon>
        <taxon>Viridiplantae</taxon>
        <taxon>Streptophyta</taxon>
        <taxon>Embryophyta</taxon>
        <taxon>Tracheophyta</taxon>
        <taxon>Spermatophyta</taxon>
        <taxon>Magnoliopsida</taxon>
        <taxon>eudicotyledons</taxon>
        <taxon>Gunneridae</taxon>
        <taxon>Pentapetalae</taxon>
        <taxon>rosids</taxon>
        <taxon>fabids</taxon>
        <taxon>Cucurbitales</taxon>
        <taxon>Cucurbitaceae</taxon>
        <taxon>Benincaseae</taxon>
        <taxon>Cucumis</taxon>
    </lineage>
</organism>
<dbReference type="Gramene" id="MELO3C004122.2.1">
    <property type="protein sequence ID" value="MELO3C004122.2.1"/>
    <property type="gene ID" value="MELO3C004122.2"/>
</dbReference>
<accession>A0A9I9CIF8</accession>
<protein>
    <submittedName>
        <fullName evidence="2">Uncharacterized protein</fullName>
    </submittedName>
</protein>
<feature type="region of interest" description="Disordered" evidence="1">
    <location>
        <begin position="36"/>
        <end position="88"/>
    </location>
</feature>
<sequence length="88" mass="9880">MISEIRLKDKQTIKSTGDSRSTVVVRLVDERKKKARSMLTYEKKRDATKGEGNGATEDGGRQHGRRRTSGEQMDEREGVPLTTTAETK</sequence>
<proteinExistence type="predicted"/>
<evidence type="ECO:0000256" key="1">
    <source>
        <dbReference type="SAM" id="MobiDB-lite"/>
    </source>
</evidence>
<reference evidence="2" key="1">
    <citation type="submission" date="2023-03" db="UniProtKB">
        <authorList>
            <consortium name="EnsemblPlants"/>
        </authorList>
    </citation>
    <scope>IDENTIFICATION</scope>
</reference>
<feature type="region of interest" description="Disordered" evidence="1">
    <location>
        <begin position="1"/>
        <end position="21"/>
    </location>
</feature>
<evidence type="ECO:0000313" key="2">
    <source>
        <dbReference type="EnsemblPlants" id="MELO3C004122.2.1"/>
    </source>
</evidence>
<feature type="compositionally biased region" description="Basic and acidic residues" evidence="1">
    <location>
        <begin position="1"/>
        <end position="12"/>
    </location>
</feature>
<dbReference type="EnsemblPlants" id="MELO3C004122.2.1">
    <property type="protein sequence ID" value="MELO3C004122.2.1"/>
    <property type="gene ID" value="MELO3C004122.2"/>
</dbReference>
<name>A0A9I9CIF8_CUCME</name>